<sequence length="146" mass="16872">MFDKSDLTRENFEELLRINNALKSENSNLLDDIKKYHKDMENFLVDRGNFIKDIEMLRSENNELKKGLSNNGATSKVKSSVPRAGKATVNAIYLLIKAHYGMDKFVAKDLIKKFDSIARSHDIVYSFQLKTVESWCTEFKKMDAKQ</sequence>
<accession>A0A3N2RUH1</accession>
<dbReference type="AlphaFoldDB" id="A0A3N2RUH1"/>
<protein>
    <submittedName>
        <fullName evidence="1">Uncharacterized protein</fullName>
    </submittedName>
</protein>
<dbReference type="EMBL" id="RHFN01000026">
    <property type="protein sequence ID" value="ROU10995.1"/>
    <property type="molecule type" value="Genomic_DNA"/>
</dbReference>
<organism evidence="1 2">
    <name type="scientific">Kluyvera ascorbata</name>
    <dbReference type="NCBI Taxonomy" id="51288"/>
    <lineage>
        <taxon>Bacteria</taxon>
        <taxon>Pseudomonadati</taxon>
        <taxon>Pseudomonadota</taxon>
        <taxon>Gammaproteobacteria</taxon>
        <taxon>Enterobacterales</taxon>
        <taxon>Enterobacteriaceae</taxon>
        <taxon>Kluyvera</taxon>
    </lineage>
</organism>
<name>A0A3N2RUH1_9ENTR</name>
<dbReference type="RefSeq" id="WP_000459847.1">
    <property type="nucleotide sequence ID" value="NZ_JAXOAR010000014.1"/>
</dbReference>
<dbReference type="Proteomes" id="UP000268051">
    <property type="component" value="Unassembled WGS sequence"/>
</dbReference>
<dbReference type="OrthoDB" id="6624594at2"/>
<evidence type="ECO:0000313" key="1">
    <source>
        <dbReference type="EMBL" id="ROU10995.1"/>
    </source>
</evidence>
<reference evidence="1 2" key="1">
    <citation type="submission" date="2018-10" db="EMBL/GenBank/DDBJ databases">
        <title>Horizontal transference of carbapenem resistance between Klebsiella pneumoniae and Kluyvera ascorbata during abdominal infection: a case report.</title>
        <authorList>
            <person name="Raro O.H.F."/>
            <person name="Lima-Morales D."/>
            <person name="Barth A.L."/>
            <person name="Paim T.G.S."/>
            <person name="Mott M.P."/>
            <person name="Riche C.V.W."/>
            <person name="Teixeira U.F."/>
            <person name="Waechter F."/>
            <person name="Dias C.A.G."/>
        </authorList>
    </citation>
    <scope>NUCLEOTIDE SEQUENCE [LARGE SCALE GENOMIC DNA]</scope>
    <source>
        <strain evidence="1 2">OT2</strain>
    </source>
</reference>
<proteinExistence type="predicted"/>
<evidence type="ECO:0000313" key="2">
    <source>
        <dbReference type="Proteomes" id="UP000268051"/>
    </source>
</evidence>
<gene>
    <name evidence="1" type="ORF">EB837_19615</name>
</gene>
<comment type="caution">
    <text evidence="1">The sequence shown here is derived from an EMBL/GenBank/DDBJ whole genome shotgun (WGS) entry which is preliminary data.</text>
</comment>